<dbReference type="EMBL" id="SHOA02000019">
    <property type="protein sequence ID" value="TDH69963.1"/>
    <property type="molecule type" value="Genomic_DNA"/>
</dbReference>
<protein>
    <recommendedName>
        <fullName evidence="4">RxLR effector protein</fullName>
    </recommendedName>
</protein>
<dbReference type="AlphaFoldDB" id="A0A976FND2"/>
<evidence type="ECO:0000313" key="3">
    <source>
        <dbReference type="Proteomes" id="UP000294530"/>
    </source>
</evidence>
<evidence type="ECO:0000313" key="2">
    <source>
        <dbReference type="EMBL" id="TDH69963.1"/>
    </source>
</evidence>
<accession>A0A976FND2</accession>
<dbReference type="KEGG" id="blac:94350127"/>
<dbReference type="Proteomes" id="UP000294530">
    <property type="component" value="Unassembled WGS sequence"/>
</dbReference>
<gene>
    <name evidence="2" type="ORF">CCR75_006386</name>
</gene>
<comment type="caution">
    <text evidence="2">The sequence shown here is derived from an EMBL/GenBank/DDBJ whole genome shotgun (WGS) entry which is preliminary data.</text>
</comment>
<dbReference type="RefSeq" id="XP_067819462.1">
    <property type="nucleotide sequence ID" value="XM_067964456.1"/>
</dbReference>
<organism evidence="2 3">
    <name type="scientific">Bremia lactucae</name>
    <name type="common">Lettuce downy mildew</name>
    <dbReference type="NCBI Taxonomy" id="4779"/>
    <lineage>
        <taxon>Eukaryota</taxon>
        <taxon>Sar</taxon>
        <taxon>Stramenopiles</taxon>
        <taxon>Oomycota</taxon>
        <taxon>Peronosporomycetes</taxon>
        <taxon>Peronosporales</taxon>
        <taxon>Peronosporaceae</taxon>
        <taxon>Bremia</taxon>
    </lineage>
</organism>
<keyword evidence="1" id="KW-0732">Signal</keyword>
<feature type="signal peptide" evidence="1">
    <location>
        <begin position="1"/>
        <end position="19"/>
    </location>
</feature>
<evidence type="ECO:0008006" key="4">
    <source>
        <dbReference type="Google" id="ProtNLM"/>
    </source>
</evidence>
<keyword evidence="3" id="KW-1185">Reference proteome</keyword>
<name>A0A976FND2_BRELC</name>
<feature type="chain" id="PRO_5036963988" description="RxLR effector protein" evidence="1">
    <location>
        <begin position="20"/>
        <end position="805"/>
    </location>
</feature>
<evidence type="ECO:0000256" key="1">
    <source>
        <dbReference type="SAM" id="SignalP"/>
    </source>
</evidence>
<dbReference type="GeneID" id="94350127"/>
<sequence>MRFWYLYTALLINAETSSAPAESATADATMFASNTHQIVSNNVASNRFLRFEKQTSRGDEDRTFGALSGVFTRNVDLLNKLAPLVHQNSLLVQVIFKVQTWLYAGKSVPYIVQELMSSLGTISFLLHLDMLSQGVKNLPVKPNQESSKTITMISREMRDIFFEKVQLTDFGENYLDMIFLMALPNNAGYTRSQQLVDELIANAVKENIHPADFAIMLQLNSIDPSEANILVLGVFMRYLKSLNHDTPQLIIDLEENIGQVRLAMLLQAAKTPFDHEQSSIATSFQIDQFKIWQSNRVNIVLMRNNLNEAEFYGTGSALYNNFLNAFTVYVDAVSQYIEMASVLSPNNLLASKQFQDWSENLLAKFPNDQAIVTKVLRHIYTDDELFASLTSQDSALTPTSQYLLEELMGIWAKDILASPRTGFFANRENNMYSLNAMAKYIDIMLKKPTITDSDLIDILSLDNLVANKFRLDITGHIKASEEPINNYELGVFKRWRAGGCTVDRIEKLIEQLSSDGKVDIHKESLADTLVLYKEYYSSLNYEMNDNDIRKEVSNELIALIAEAKENQENLFETTAYVRWSTVLQLRFPHDKVIKIQALLGVYGDEELIALLDVPGNTNKIWRQQLLGELVAFWVDENEGTAILKIMREISAKTQSPSIPLLEIFAKYIALQSREENKMRLVANGDVGGWDLLLAKAIQNAIVVKKSNTMVDLQVAQFQRWVANNVDYKSVQAQFDEDPRKLLFSETVEPIVRAYELYNIDRNAFLVNVASHMTPENVESAINLEQLTMWHDFLAKYFPNHQYMFS</sequence>
<reference evidence="2 3" key="1">
    <citation type="journal article" date="2021" name="Genome Biol.">
        <title>AFLAP: assembly-free linkage analysis pipeline using k-mers from genome sequencing data.</title>
        <authorList>
            <person name="Fletcher K."/>
            <person name="Zhang L."/>
            <person name="Gil J."/>
            <person name="Han R."/>
            <person name="Cavanaugh K."/>
            <person name="Michelmore R."/>
        </authorList>
    </citation>
    <scope>NUCLEOTIDE SEQUENCE [LARGE SCALE GENOMIC DNA]</scope>
    <source>
        <strain evidence="2 3">SF5</strain>
    </source>
</reference>
<proteinExistence type="predicted"/>